<gene>
    <name evidence="1" type="ORF">E2I14_15510</name>
</gene>
<organism evidence="1 2">
    <name type="scientific">Sapientia aquatica</name>
    <dbReference type="NCBI Taxonomy" id="1549640"/>
    <lineage>
        <taxon>Bacteria</taxon>
        <taxon>Pseudomonadati</taxon>
        <taxon>Pseudomonadota</taxon>
        <taxon>Betaproteobacteria</taxon>
        <taxon>Burkholderiales</taxon>
        <taxon>Oxalobacteraceae</taxon>
        <taxon>Sapientia</taxon>
    </lineage>
</organism>
<dbReference type="Proteomes" id="UP000294829">
    <property type="component" value="Unassembled WGS sequence"/>
</dbReference>
<protein>
    <submittedName>
        <fullName evidence="1">Uncharacterized protein</fullName>
    </submittedName>
</protein>
<accession>A0A4R5VUE3</accession>
<name>A0A4R5VUE3_9BURK</name>
<keyword evidence="2" id="KW-1185">Reference proteome</keyword>
<dbReference type="OrthoDB" id="1242806at2"/>
<dbReference type="SUPFAM" id="SSF53955">
    <property type="entry name" value="Lysozyme-like"/>
    <property type="match status" value="1"/>
</dbReference>
<proteinExistence type="predicted"/>
<dbReference type="EMBL" id="SMYL01000010">
    <property type="protein sequence ID" value="TDK62713.1"/>
    <property type="molecule type" value="Genomic_DNA"/>
</dbReference>
<comment type="caution">
    <text evidence="1">The sequence shown here is derived from an EMBL/GenBank/DDBJ whole genome shotgun (WGS) entry which is preliminary data.</text>
</comment>
<dbReference type="InterPro" id="IPR023346">
    <property type="entry name" value="Lysozyme-like_dom_sf"/>
</dbReference>
<sequence>MFDISVDRHNTLTDTAQAQSSPNGWYSLLRFGRNLSGDKLPADAAHWRKIKTSANSEAWVDLAYSGCYAFSDADFLPLFGWNCINDDPSPDDQRCDSPQLRKWLADKDDPTGATIKLNTDAKRAKARRLIAKFPTEWDKASILNRYGFVKELPGLKDNPESWELFKAHAQAVCCDGLPKAYLDAQWHFDPREFIRHFRQCGWLSRSEIVQLIPEKAVRKAKSEWVSETVGLRITASKLWTDRLRELNRSNRQFGINTPRRLAAFFANALQETGWLFLMRETSDQKGNESASYFPWDGRGYLQLTWPANYIKYFRFRGNVITKEDEATLVRAHKAAVDDLKNKNTKDKLHDTNLKDDKGGSVTIDKEFRDLRDGIVKIPPEDNPTDLALTSGTYWAWSKASQYADTTSENVRTTITTDKKESLTYYTHEGFGGVAATVNVGRPVTNYSSINGVQARFQAYSVAQVVLFDTPEFPHADGKSYPLPEGVTLRKST</sequence>
<reference evidence="1 2" key="1">
    <citation type="submission" date="2019-03" db="EMBL/GenBank/DDBJ databases">
        <title>Sapientia aquatica gen. nov., sp. nov., isolated from a crater lake.</title>
        <authorList>
            <person name="Felfoldi T."/>
            <person name="Szabo A."/>
            <person name="Toth E."/>
            <person name="Schumann P."/>
            <person name="Keki Z."/>
            <person name="Marialigeti K."/>
            <person name="Mathe I."/>
        </authorList>
    </citation>
    <scope>NUCLEOTIDE SEQUENCE [LARGE SCALE GENOMIC DNA]</scope>
    <source>
        <strain evidence="1 2">SA-152</strain>
    </source>
</reference>
<evidence type="ECO:0000313" key="1">
    <source>
        <dbReference type="EMBL" id="TDK62713.1"/>
    </source>
</evidence>
<dbReference type="Gene3D" id="1.10.530.10">
    <property type="match status" value="1"/>
</dbReference>
<dbReference type="AlphaFoldDB" id="A0A4R5VUE3"/>
<evidence type="ECO:0000313" key="2">
    <source>
        <dbReference type="Proteomes" id="UP000294829"/>
    </source>
</evidence>
<dbReference type="RefSeq" id="WP_133330185.1">
    <property type="nucleotide sequence ID" value="NZ_SMYL01000010.1"/>
</dbReference>